<sequence>MKNRILYLDQTGVIASLVCAIHCALLPFAITILPLFGLTFLANPIFEIVMIALSLCIGLMALLTSYRSHQQKSPILLLSLGFIFIVLGHLIENTEAVLIPIGGLMIAFAHLFNIKANKNLSTHQHLKDESIS</sequence>
<dbReference type="InterPro" id="IPR004891">
    <property type="entry name" value="Mercury-R_MerC"/>
</dbReference>
<reference evidence="2 3" key="1">
    <citation type="submission" date="2019-04" db="EMBL/GenBank/DDBJ databases">
        <title>Pedobacter sp. AR-2-6 sp. nov., isolated from Arctic soil.</title>
        <authorList>
            <person name="Dahal R.H."/>
            <person name="Kim D.-U."/>
        </authorList>
    </citation>
    <scope>NUCLEOTIDE SEQUENCE [LARGE SCALE GENOMIC DNA]</scope>
    <source>
        <strain evidence="2 3">AR-2-6</strain>
    </source>
</reference>
<keyword evidence="1" id="KW-0472">Membrane</keyword>
<keyword evidence="1" id="KW-0812">Transmembrane</keyword>
<name>A0A4U1C5E9_9SPHI</name>
<feature type="transmembrane region" description="Helical" evidence="1">
    <location>
        <begin position="75"/>
        <end position="91"/>
    </location>
</feature>
<keyword evidence="1" id="KW-1133">Transmembrane helix</keyword>
<protein>
    <submittedName>
        <fullName evidence="2">MerC domain-containing protein</fullName>
    </submittedName>
</protein>
<gene>
    <name evidence="2" type="ORF">FA045_12345</name>
</gene>
<dbReference type="GO" id="GO:0016020">
    <property type="term" value="C:membrane"/>
    <property type="evidence" value="ECO:0007669"/>
    <property type="project" value="InterPro"/>
</dbReference>
<dbReference type="GO" id="GO:0015097">
    <property type="term" value="F:mercury ion transmembrane transporter activity"/>
    <property type="evidence" value="ECO:0007669"/>
    <property type="project" value="InterPro"/>
</dbReference>
<organism evidence="2 3">
    <name type="scientific">Pedobacter cryotolerans</name>
    <dbReference type="NCBI Taxonomy" id="2571270"/>
    <lineage>
        <taxon>Bacteria</taxon>
        <taxon>Pseudomonadati</taxon>
        <taxon>Bacteroidota</taxon>
        <taxon>Sphingobacteriia</taxon>
        <taxon>Sphingobacteriales</taxon>
        <taxon>Sphingobacteriaceae</taxon>
        <taxon>Pedobacter</taxon>
    </lineage>
</organism>
<comment type="caution">
    <text evidence="2">The sequence shown here is derived from an EMBL/GenBank/DDBJ whole genome shotgun (WGS) entry which is preliminary data.</text>
</comment>
<accession>A0A4U1C5E9</accession>
<dbReference type="Proteomes" id="UP000310477">
    <property type="component" value="Unassembled WGS sequence"/>
</dbReference>
<evidence type="ECO:0000256" key="1">
    <source>
        <dbReference type="SAM" id="Phobius"/>
    </source>
</evidence>
<evidence type="ECO:0000313" key="2">
    <source>
        <dbReference type="EMBL" id="TKB99690.1"/>
    </source>
</evidence>
<dbReference type="OrthoDB" id="5966279at2"/>
<evidence type="ECO:0000313" key="3">
    <source>
        <dbReference type="Proteomes" id="UP000310477"/>
    </source>
</evidence>
<feature type="transmembrane region" description="Helical" evidence="1">
    <location>
        <begin position="12"/>
        <end position="33"/>
    </location>
</feature>
<dbReference type="Pfam" id="PF03203">
    <property type="entry name" value="MerC"/>
    <property type="match status" value="1"/>
</dbReference>
<proteinExistence type="predicted"/>
<dbReference type="RefSeq" id="WP_136877383.1">
    <property type="nucleotide sequence ID" value="NZ_SWBO01000006.1"/>
</dbReference>
<keyword evidence="3" id="KW-1185">Reference proteome</keyword>
<dbReference type="AlphaFoldDB" id="A0A4U1C5E9"/>
<feature type="transmembrane region" description="Helical" evidence="1">
    <location>
        <begin position="97"/>
        <end position="114"/>
    </location>
</feature>
<dbReference type="EMBL" id="SWBO01000006">
    <property type="protein sequence ID" value="TKB99690.1"/>
    <property type="molecule type" value="Genomic_DNA"/>
</dbReference>
<feature type="transmembrane region" description="Helical" evidence="1">
    <location>
        <begin position="45"/>
        <end position="63"/>
    </location>
</feature>